<accession>A0A178L9D2</accession>
<comment type="subcellular location">
    <subcellularLocation>
        <location evidence="1">Cell membrane</location>
        <topology evidence="1">Multi-pass membrane protein</topology>
    </subcellularLocation>
</comment>
<organism evidence="12 13">
    <name type="scientific">Pseudomonas oryzihabitans</name>
    <dbReference type="NCBI Taxonomy" id="47885"/>
    <lineage>
        <taxon>Bacteria</taxon>
        <taxon>Pseudomonadati</taxon>
        <taxon>Pseudomonadota</taxon>
        <taxon>Gammaproteobacteria</taxon>
        <taxon>Pseudomonadales</taxon>
        <taxon>Pseudomonadaceae</taxon>
        <taxon>Pseudomonas</taxon>
    </lineage>
</organism>
<evidence type="ECO:0000259" key="11">
    <source>
        <dbReference type="Pfam" id="PF21088"/>
    </source>
</evidence>
<dbReference type="SUPFAM" id="SSF82861">
    <property type="entry name" value="Mechanosensitive channel protein MscS (YggB), transmembrane region"/>
    <property type="match status" value="1"/>
</dbReference>
<keyword evidence="5 8" id="KW-1133">Transmembrane helix</keyword>
<dbReference type="InterPro" id="IPR010920">
    <property type="entry name" value="LSM_dom_sf"/>
</dbReference>
<feature type="transmembrane region" description="Helical" evidence="8">
    <location>
        <begin position="605"/>
        <end position="628"/>
    </location>
</feature>
<feature type="compositionally biased region" description="Low complexity" evidence="7">
    <location>
        <begin position="246"/>
        <end position="270"/>
    </location>
</feature>
<feature type="transmembrane region" description="Helical" evidence="8">
    <location>
        <begin position="367"/>
        <end position="388"/>
    </location>
</feature>
<dbReference type="GO" id="GO:0005886">
    <property type="term" value="C:plasma membrane"/>
    <property type="evidence" value="ECO:0007669"/>
    <property type="project" value="UniProtKB-SubCell"/>
</dbReference>
<dbReference type="Gene3D" id="3.30.70.100">
    <property type="match status" value="1"/>
</dbReference>
<dbReference type="EMBL" id="LWCR01000045">
    <property type="protein sequence ID" value="OAN26011.1"/>
    <property type="molecule type" value="Genomic_DNA"/>
</dbReference>
<dbReference type="OrthoDB" id="6500477at2"/>
<dbReference type="Pfam" id="PF21088">
    <property type="entry name" value="MS_channel_1st"/>
    <property type="match status" value="1"/>
</dbReference>
<comment type="similarity">
    <text evidence="2">Belongs to the MscS (TC 1.A.23) family.</text>
</comment>
<evidence type="ECO:0000256" key="7">
    <source>
        <dbReference type="SAM" id="MobiDB-lite"/>
    </source>
</evidence>
<feature type="domain" description="Mechanosensitive ion channel transmembrane helices 2/3" evidence="11">
    <location>
        <begin position="618"/>
        <end position="657"/>
    </location>
</feature>
<feature type="compositionally biased region" description="Low complexity" evidence="7">
    <location>
        <begin position="63"/>
        <end position="91"/>
    </location>
</feature>
<comment type="caution">
    <text evidence="12">The sequence shown here is derived from an EMBL/GenBank/DDBJ whole genome shotgun (WGS) entry which is preliminary data.</text>
</comment>
<feature type="domain" description="Mechanosensitive ion channel MscS" evidence="10">
    <location>
        <begin position="659"/>
        <end position="722"/>
    </location>
</feature>
<dbReference type="Pfam" id="PF00924">
    <property type="entry name" value="MS_channel_2nd"/>
    <property type="match status" value="1"/>
</dbReference>
<feature type="compositionally biased region" description="Basic and acidic residues" evidence="7">
    <location>
        <begin position="185"/>
        <end position="194"/>
    </location>
</feature>
<dbReference type="SUPFAM" id="SSF50182">
    <property type="entry name" value="Sm-like ribonucleoproteins"/>
    <property type="match status" value="1"/>
</dbReference>
<dbReference type="Gene3D" id="1.10.287.1260">
    <property type="match status" value="1"/>
</dbReference>
<evidence type="ECO:0000313" key="13">
    <source>
        <dbReference type="Proteomes" id="UP000078356"/>
    </source>
</evidence>
<evidence type="ECO:0000256" key="5">
    <source>
        <dbReference type="ARBA" id="ARBA00022989"/>
    </source>
</evidence>
<feature type="region of interest" description="Disordered" evidence="7">
    <location>
        <begin position="183"/>
        <end position="226"/>
    </location>
</feature>
<feature type="transmembrane region" description="Helical" evidence="8">
    <location>
        <begin position="328"/>
        <end position="347"/>
    </location>
</feature>
<evidence type="ECO:0000259" key="10">
    <source>
        <dbReference type="Pfam" id="PF00924"/>
    </source>
</evidence>
<proteinExistence type="inferred from homology"/>
<feature type="transmembrane region" description="Helical" evidence="8">
    <location>
        <begin position="400"/>
        <end position="420"/>
    </location>
</feature>
<sequence length="843" mass="90095">MFKALLALLLLCLALPLRAAEPPAQAAAGLDPQQARQVAALLQDPQRRQELILTLQAIASQPTSTTGTQAAPAATAPAAATAPSAATPPAAGEEKALVPLEANGLIAQTLSRVGRWADNLGSELNQIQRAVRTLPDWSRASFTSAAGRHALLQALLTLATLFAAGLVGEWLIHRALRRPRQRLQRHADLADSRARRQAQQTAAQQPPPEASATTTEDTATRPTEPAVALVKTQIDGVDRLEEVPIAPSDSAAPAPAAPATESAATDPTPANRARPSAEEHWTTLRHLPFALGLLLLEVLPLLAFWATAALLIHYLVGSDANQRELVGGFLGAYLTTRLALIVIRLLIDPAAHGIRLLKVKTALACTLLRWLHAFVALVTFGLALAQAADILGANEEGREAIVKLVSLLAHLLVVGLIFHMRRPVAARIAGRQDGNGALTVLRAWLGQVWAVFAAVFVMGGWTMWALDIENGLPRLMNFVALSAGIVILGRLAAVFLLGLLGRLFQPATTEGASGTELHLQRYYPLARWLVGVIVTLITVLALFQSWGWSVLDWFGTGSIGRSLLSAFLTILIAAVIAVVVWEGANTTVNRRLSSWNERGDTVRAARLRTLLPMLRTGLFILVALIVGLTALSELGINTTPLLASASIIGVALGFGSQKLVQDFITGIFLLLENAMQVGDWVTVAGVSGTVEYLSIRTVRLRAGDGSLHIVPFSSVSAVNNINRGLGNAALRISVGYGEDIERVIAELKDIGAGMRADEAFKDLILADLEIWGVDAVDGAMVTIAGQMRCLDKGRWGVQRELNRRILERFRERGIEIANPRASLLLPSEAGIVPSSPIQPRPAE</sequence>
<feature type="transmembrane region" description="Helical" evidence="8">
    <location>
        <begin position="289"/>
        <end position="316"/>
    </location>
</feature>
<dbReference type="InterPro" id="IPR045276">
    <property type="entry name" value="YbiO_bact"/>
</dbReference>
<gene>
    <name evidence="12" type="ORF">A4V15_06330</name>
</gene>
<feature type="signal peptide" evidence="9">
    <location>
        <begin position="1"/>
        <end position="19"/>
    </location>
</feature>
<dbReference type="RefSeq" id="WP_017642254.1">
    <property type="nucleotide sequence ID" value="NZ_LWCR01000045.1"/>
</dbReference>
<evidence type="ECO:0000256" key="1">
    <source>
        <dbReference type="ARBA" id="ARBA00004651"/>
    </source>
</evidence>
<feature type="compositionally biased region" description="Low complexity" evidence="7">
    <location>
        <begin position="197"/>
        <end position="226"/>
    </location>
</feature>
<dbReference type="InterPro" id="IPR011066">
    <property type="entry name" value="MscS_channel_C_sf"/>
</dbReference>
<dbReference type="InterPro" id="IPR006685">
    <property type="entry name" value="MscS_channel_2nd"/>
</dbReference>
<feature type="transmembrane region" description="Helical" evidence="8">
    <location>
        <begin position="441"/>
        <end position="466"/>
    </location>
</feature>
<keyword evidence="6 8" id="KW-0472">Membrane</keyword>
<evidence type="ECO:0000256" key="9">
    <source>
        <dbReference type="SAM" id="SignalP"/>
    </source>
</evidence>
<feature type="region of interest" description="Disordered" evidence="7">
    <location>
        <begin position="63"/>
        <end position="92"/>
    </location>
</feature>
<evidence type="ECO:0000313" key="12">
    <source>
        <dbReference type="EMBL" id="OAN26011.1"/>
    </source>
</evidence>
<feature type="transmembrane region" description="Helical" evidence="8">
    <location>
        <begin position="478"/>
        <end position="504"/>
    </location>
</feature>
<evidence type="ECO:0000256" key="2">
    <source>
        <dbReference type="ARBA" id="ARBA00008017"/>
    </source>
</evidence>
<keyword evidence="3" id="KW-1003">Cell membrane</keyword>
<feature type="transmembrane region" description="Helical" evidence="8">
    <location>
        <begin position="563"/>
        <end position="584"/>
    </location>
</feature>
<evidence type="ECO:0000256" key="4">
    <source>
        <dbReference type="ARBA" id="ARBA00022692"/>
    </source>
</evidence>
<reference evidence="12 13" key="1">
    <citation type="submission" date="2016-04" db="EMBL/GenBank/DDBJ databases">
        <title>Draft Genome Sequences of Staphylococcus capitis Strain H36, S. capitis Strain H65, S. cohnii Strain H62, S. hominis Strain H69, Mycobacterium iranicum Strain H39, Plantibacter sp. Strain H53, Pseudomonas oryzihabitans Strain H72, and Microbacterium sp. Strain H83, isolated from residential settings.</title>
        <authorList>
            <person name="Lymperopoulou D."/>
            <person name="Adams R.I."/>
            <person name="Lindow S."/>
            <person name="Coil D.A."/>
            <person name="Jospin G."/>
            <person name="Eisen J.A."/>
        </authorList>
    </citation>
    <scope>NUCLEOTIDE SEQUENCE [LARGE SCALE GENOMIC DNA]</scope>
    <source>
        <strain evidence="12 13">H72</strain>
    </source>
</reference>
<dbReference type="Proteomes" id="UP000078356">
    <property type="component" value="Unassembled WGS sequence"/>
</dbReference>
<name>A0A178L9D2_9PSED</name>
<dbReference type="SUPFAM" id="SSF82689">
    <property type="entry name" value="Mechanosensitive channel protein MscS (YggB), C-terminal domain"/>
    <property type="match status" value="1"/>
</dbReference>
<dbReference type="InterPro" id="IPR011014">
    <property type="entry name" value="MscS_channel_TM-2"/>
</dbReference>
<dbReference type="PANTHER" id="PTHR30460:SF0">
    <property type="entry name" value="MODERATE CONDUCTANCE MECHANOSENSITIVE CHANNEL YBIO"/>
    <property type="match status" value="1"/>
</dbReference>
<dbReference type="PANTHER" id="PTHR30460">
    <property type="entry name" value="MODERATE CONDUCTANCE MECHANOSENSITIVE CHANNEL YBIO"/>
    <property type="match status" value="1"/>
</dbReference>
<dbReference type="AlphaFoldDB" id="A0A178L9D2"/>
<feature type="chain" id="PRO_5008090857" evidence="9">
    <location>
        <begin position="20"/>
        <end position="843"/>
    </location>
</feature>
<evidence type="ECO:0000256" key="3">
    <source>
        <dbReference type="ARBA" id="ARBA00022475"/>
    </source>
</evidence>
<feature type="transmembrane region" description="Helical" evidence="8">
    <location>
        <begin position="525"/>
        <end position="543"/>
    </location>
</feature>
<dbReference type="InterPro" id="IPR049142">
    <property type="entry name" value="MS_channel_1st"/>
</dbReference>
<protein>
    <submittedName>
        <fullName evidence="12">Mechanosensitive ion channel protein MscS</fullName>
    </submittedName>
</protein>
<evidence type="ECO:0000256" key="6">
    <source>
        <dbReference type="ARBA" id="ARBA00023136"/>
    </source>
</evidence>
<feature type="transmembrane region" description="Helical" evidence="8">
    <location>
        <begin position="150"/>
        <end position="172"/>
    </location>
</feature>
<dbReference type="GO" id="GO:0008381">
    <property type="term" value="F:mechanosensitive monoatomic ion channel activity"/>
    <property type="evidence" value="ECO:0007669"/>
    <property type="project" value="InterPro"/>
</dbReference>
<dbReference type="Gene3D" id="2.30.30.60">
    <property type="match status" value="1"/>
</dbReference>
<keyword evidence="4 8" id="KW-0812">Transmembrane</keyword>
<dbReference type="InterPro" id="IPR023408">
    <property type="entry name" value="MscS_beta-dom_sf"/>
</dbReference>
<evidence type="ECO:0000256" key="8">
    <source>
        <dbReference type="SAM" id="Phobius"/>
    </source>
</evidence>
<feature type="region of interest" description="Disordered" evidence="7">
    <location>
        <begin position="246"/>
        <end position="277"/>
    </location>
</feature>
<keyword evidence="9" id="KW-0732">Signal</keyword>